<gene>
    <name evidence="1" type="ordered locus">MICA_480</name>
</gene>
<dbReference type="OrthoDB" id="9822663at2"/>
<accession>G2KLI7</accession>
<dbReference type="STRING" id="856793.MICA_480"/>
<dbReference type="InterPro" id="IPR025514">
    <property type="entry name" value="DUF4402"/>
</dbReference>
<dbReference type="KEGG" id="mai:MICA_480"/>
<evidence type="ECO:0008006" key="3">
    <source>
        <dbReference type="Google" id="ProtNLM"/>
    </source>
</evidence>
<name>G2KLI7_MICAA</name>
<dbReference type="AlphaFoldDB" id="G2KLI7"/>
<dbReference type="EMBL" id="CP002382">
    <property type="protein sequence ID" value="AEP08817.1"/>
    <property type="molecule type" value="Genomic_DNA"/>
</dbReference>
<evidence type="ECO:0000313" key="2">
    <source>
        <dbReference type="Proteomes" id="UP000009286"/>
    </source>
</evidence>
<organism evidence="1 2">
    <name type="scientific">Micavibrio aeruginosavorus (strain ARL-13)</name>
    <dbReference type="NCBI Taxonomy" id="856793"/>
    <lineage>
        <taxon>Bacteria</taxon>
        <taxon>Pseudomonadati</taxon>
        <taxon>Bdellovibrionota</taxon>
        <taxon>Bdellovibrionia</taxon>
        <taxon>Bdellovibrionales</taxon>
        <taxon>Pseudobdellovibrionaceae</taxon>
        <taxon>Micavibrio</taxon>
    </lineage>
</organism>
<dbReference type="HOGENOM" id="CLU_1433014_0_0_5"/>
<dbReference type="Proteomes" id="UP000009286">
    <property type="component" value="Chromosome"/>
</dbReference>
<dbReference type="RefSeq" id="WP_014102040.1">
    <property type="nucleotide sequence ID" value="NC_016026.1"/>
</dbReference>
<proteinExistence type="predicted"/>
<sequence length="189" mass="19237">MARRHAPWGKTLRSGAALVSAGALMSVGALGVVRAMAATVTLPILVNVVKSIEVTINTSLNFGTVAITNPDVVGAVRLDPSTSRLSLDGRGGLALAGGTPKAGRIRISGAPFPVNVSLAADTMQISNGVDFMTVSKFNFMTDQAGPRVTITPGGAGSSAFLNIGATLTSRTGQPTGTYTGANTIYANYQ</sequence>
<keyword evidence="2" id="KW-1185">Reference proteome</keyword>
<protein>
    <recommendedName>
        <fullName evidence="3">DUF4402 domain-containing protein</fullName>
    </recommendedName>
</protein>
<evidence type="ECO:0000313" key="1">
    <source>
        <dbReference type="EMBL" id="AEP08817.1"/>
    </source>
</evidence>
<dbReference type="Pfam" id="PF14352">
    <property type="entry name" value="DUF4402"/>
    <property type="match status" value="1"/>
</dbReference>
<reference evidence="1 2" key="1">
    <citation type="journal article" date="2011" name="BMC Genomics">
        <title>Genomic insights into an obligate epibiotic bacterial predator: Micavibrio aeruginosavorus ARL-13.</title>
        <authorList>
            <person name="Wang Z."/>
            <person name="Kadouri D."/>
            <person name="Wu M."/>
        </authorList>
    </citation>
    <scope>NUCLEOTIDE SEQUENCE [LARGE SCALE GENOMIC DNA]</scope>
    <source>
        <strain evidence="1 2">ARL-13</strain>
    </source>
</reference>